<keyword evidence="1" id="KW-0378">Hydrolase</keyword>
<dbReference type="RefSeq" id="WP_142524615.1">
    <property type="nucleotide sequence ID" value="NZ_CABFUZ020000084.1"/>
</dbReference>
<dbReference type="PANTHER" id="PTHR42307:SF2">
    <property type="entry name" value="PUP DEAMIDASE_DEPUPYLASE"/>
    <property type="match status" value="1"/>
</dbReference>
<accession>A0A5E6MAK7</accession>
<reference evidence="1" key="1">
    <citation type="submission" date="2019-09" db="EMBL/GenBank/DDBJ databases">
        <authorList>
            <person name="Cremers G."/>
        </authorList>
    </citation>
    <scope>NUCLEOTIDE SEQUENCE [LARGE SCALE GENOMIC DNA]</scope>
    <source>
        <strain evidence="1">3B</strain>
    </source>
</reference>
<dbReference type="PANTHER" id="PTHR42307">
    <property type="entry name" value="PUP DEAMIDASE/DEPUPYLASE"/>
    <property type="match status" value="1"/>
</dbReference>
<dbReference type="InterPro" id="IPR004347">
    <property type="entry name" value="Pup_ligase/deamidase"/>
</dbReference>
<organism evidence="1 2">
    <name type="scientific">Methylacidimicrobium cyclopophantes</name>
    <dbReference type="NCBI Taxonomy" id="1041766"/>
    <lineage>
        <taxon>Bacteria</taxon>
        <taxon>Pseudomonadati</taxon>
        <taxon>Verrucomicrobiota</taxon>
        <taxon>Methylacidimicrobium</taxon>
    </lineage>
</organism>
<dbReference type="GO" id="GO:0010498">
    <property type="term" value="P:proteasomal protein catabolic process"/>
    <property type="evidence" value="ECO:0007669"/>
    <property type="project" value="InterPro"/>
</dbReference>
<evidence type="ECO:0000313" key="2">
    <source>
        <dbReference type="Proteomes" id="UP000381693"/>
    </source>
</evidence>
<dbReference type="GO" id="GO:0005524">
    <property type="term" value="F:ATP binding"/>
    <property type="evidence" value="ECO:0007669"/>
    <property type="project" value="TreeGrafter"/>
</dbReference>
<dbReference type="EC" id="3.4.-.-" evidence="1"/>
<evidence type="ECO:0000313" key="1">
    <source>
        <dbReference type="EMBL" id="VVM05343.1"/>
    </source>
</evidence>
<proteinExistence type="predicted"/>
<dbReference type="GO" id="GO:0070490">
    <property type="term" value="P:protein pupylation"/>
    <property type="evidence" value="ECO:0007669"/>
    <property type="project" value="TreeGrafter"/>
</dbReference>
<dbReference type="GO" id="GO:0016811">
    <property type="term" value="F:hydrolase activity, acting on carbon-nitrogen (but not peptide) bonds, in linear amides"/>
    <property type="evidence" value="ECO:0007669"/>
    <property type="project" value="TreeGrafter"/>
</dbReference>
<dbReference type="Pfam" id="PF03136">
    <property type="entry name" value="Pup_ligase"/>
    <property type="match status" value="1"/>
</dbReference>
<dbReference type="Proteomes" id="UP000381693">
    <property type="component" value="Unassembled WGS sequence"/>
</dbReference>
<comment type="caution">
    <text evidence="1">The sequence shown here is derived from an EMBL/GenBank/DDBJ whole genome shotgun (WGS) entry which is preliminary data.</text>
</comment>
<dbReference type="GO" id="GO:0019941">
    <property type="term" value="P:modification-dependent protein catabolic process"/>
    <property type="evidence" value="ECO:0007669"/>
    <property type="project" value="InterPro"/>
</dbReference>
<dbReference type="EMBL" id="CABFUZ020000084">
    <property type="protein sequence ID" value="VVM05343.1"/>
    <property type="molecule type" value="Genomic_DNA"/>
</dbReference>
<name>A0A5E6MAK7_9BACT</name>
<protein>
    <submittedName>
        <fullName evidence="1">Depupylase</fullName>
        <ecNumber evidence="1">3.4.-.-</ecNumber>
    </submittedName>
</protein>
<gene>
    <name evidence="1" type="primary">dop</name>
    <name evidence="1" type="ORF">MAMC_00515</name>
</gene>
<keyword evidence="2" id="KW-1185">Reference proteome</keyword>
<dbReference type="AlphaFoldDB" id="A0A5E6MAK7"/>
<dbReference type="GO" id="GO:0008233">
    <property type="term" value="F:peptidase activity"/>
    <property type="evidence" value="ECO:0007669"/>
    <property type="project" value="TreeGrafter"/>
</dbReference>
<dbReference type="OrthoDB" id="9760627at2"/>
<sequence length="516" mass="60121">MDKQRPIPAWPIYFGLETEFGIAVRENAEIDVVEESIHLVRAAAQLGSPNLWDYTREDPHRDARGFRAKELRQDGDEANFFSQDRQRPYSFEEIKSDFVLRNGARFYNDHTHPEYSTPECSTLLELVAQDKAGERILEECARAASRKRNHTVCLYKNNTDFAGHSYGCHENYLIPRMIPWDRLVEGMMGFLVTRQIFGGAGKLGWEKEDQGMVGGFQISQRADFFTELVGIDTMNRRPLINTRDEPHANPKLYRRFHVIVGDSNLSEYATWLKIGTTALVLEALQYDRVPRRFFLADPLYAHRSISRDRTNRWEIELAHSGSTTAAQLQNDYADWVGRYVDLDHPEKRAVWKSWKETVELLQTNPDSLRDRLDWVAKRSLLETFREEQKLSWDDPWLQSVDLEYHLVDRAQGLYYALESAGEIARISREEDIYRAIQQPPNASRAYVRGKCIQKFARDLVNVQWDYIAFRWKGQTYRLELSSAFPGVDLERYCEVIDRAQIVSYMIEELKLEPISG</sequence>